<organism evidence="1 2">
    <name type="scientific">Pseudomonas inefficax</name>
    <dbReference type="NCBI Taxonomy" id="2078786"/>
    <lineage>
        <taxon>Bacteria</taxon>
        <taxon>Pseudomonadati</taxon>
        <taxon>Pseudomonadota</taxon>
        <taxon>Gammaproteobacteria</taxon>
        <taxon>Pseudomonadales</taxon>
        <taxon>Pseudomonadaceae</taxon>
        <taxon>Pseudomonas</taxon>
    </lineage>
</organism>
<dbReference type="AlphaFoldDB" id="A0AAQ1PGC4"/>
<accession>A0AAQ1PGC4</accession>
<dbReference type="EMBL" id="OPYN01000240">
    <property type="protein sequence ID" value="SPO64276.1"/>
    <property type="molecule type" value="Genomic_DNA"/>
</dbReference>
<sequence length="206" mass="21974">MLFSASSGFALPFSAATHLSVGAALCCEEAISRSDNVSLTGPFAAQGCSYMGKPAFAEAKKTPHLRGLFKSQVSVEERGQLRFGQGADLGGFDVAVLEQHQRRDTTHAVLGRGFLVVVDVQLGDSQFALVGGGDVVQNRSDHLAWTAPFSPVVDQHRALSLQDFGFEGGVGDVFDQIAAHGYLQGRKQKNVAHDSRTQALQEVTVD</sequence>
<dbReference type="Proteomes" id="UP000294335">
    <property type="component" value="Unassembled WGS sequence"/>
</dbReference>
<reference evidence="1 2" key="1">
    <citation type="submission" date="2018-02" db="EMBL/GenBank/DDBJ databases">
        <authorList>
            <person name="Dubost A."/>
        </authorList>
    </citation>
    <scope>NUCLEOTIDE SEQUENCE [LARGE SCALE GENOMIC DNA]</scope>
    <source>
        <strain evidence="2">JV551A3</strain>
    </source>
</reference>
<evidence type="ECO:0000313" key="1">
    <source>
        <dbReference type="EMBL" id="SPO64276.1"/>
    </source>
</evidence>
<comment type="caution">
    <text evidence="1">The sequence shown here is derived from an EMBL/GenBank/DDBJ whole genome shotgun (WGS) entry which is preliminary data.</text>
</comment>
<evidence type="ECO:0000313" key="2">
    <source>
        <dbReference type="Proteomes" id="UP000294335"/>
    </source>
</evidence>
<protein>
    <submittedName>
        <fullName evidence="1">Uncharacterized protein</fullName>
    </submittedName>
</protein>
<proteinExistence type="predicted"/>
<gene>
    <name evidence="1" type="ORF">JV551A3_V1_2400103</name>
</gene>
<name>A0AAQ1PGC4_9PSED</name>
<keyword evidence="2" id="KW-1185">Reference proteome</keyword>